<comment type="caution">
    <text evidence="2">The sequence shown here is derived from an EMBL/GenBank/DDBJ whole genome shotgun (WGS) entry which is preliminary data.</text>
</comment>
<gene>
    <name evidence="2" type="ORF">JN12_00984</name>
</gene>
<dbReference type="EMBL" id="VLLN01000004">
    <property type="protein sequence ID" value="TWJ32542.1"/>
    <property type="molecule type" value="Genomic_DNA"/>
</dbReference>
<dbReference type="InterPro" id="IPR037523">
    <property type="entry name" value="VOC_core"/>
</dbReference>
<keyword evidence="2" id="KW-0560">Oxidoreductase</keyword>
<feature type="domain" description="VOC" evidence="1">
    <location>
        <begin position="2"/>
        <end position="131"/>
    </location>
</feature>
<organism evidence="2 3">
    <name type="scientific">Geobacter argillaceus</name>
    <dbReference type="NCBI Taxonomy" id="345631"/>
    <lineage>
        <taxon>Bacteria</taxon>
        <taxon>Pseudomonadati</taxon>
        <taxon>Thermodesulfobacteriota</taxon>
        <taxon>Desulfuromonadia</taxon>
        <taxon>Geobacterales</taxon>
        <taxon>Geobacteraceae</taxon>
        <taxon>Geobacter</taxon>
    </lineage>
</organism>
<protein>
    <submittedName>
        <fullName evidence="2">Glyoxalase/bleomycin resistance protein/dioxygenase superfamily protein</fullName>
    </submittedName>
</protein>
<dbReference type="PROSITE" id="PS51819">
    <property type="entry name" value="VOC"/>
    <property type="match status" value="1"/>
</dbReference>
<accession>A0A562WQS0</accession>
<dbReference type="Gene3D" id="3.10.180.10">
    <property type="entry name" value="2,3-Dihydroxybiphenyl 1,2-Dioxygenase, domain 1"/>
    <property type="match status" value="1"/>
</dbReference>
<dbReference type="InterPro" id="IPR004360">
    <property type="entry name" value="Glyas_Fos-R_dOase_dom"/>
</dbReference>
<dbReference type="Proteomes" id="UP000319449">
    <property type="component" value="Unassembled WGS sequence"/>
</dbReference>
<dbReference type="GO" id="GO:0051213">
    <property type="term" value="F:dioxygenase activity"/>
    <property type="evidence" value="ECO:0007669"/>
    <property type="project" value="UniProtKB-KW"/>
</dbReference>
<evidence type="ECO:0000313" key="2">
    <source>
        <dbReference type="EMBL" id="TWJ32542.1"/>
    </source>
</evidence>
<evidence type="ECO:0000259" key="1">
    <source>
        <dbReference type="PROSITE" id="PS51819"/>
    </source>
</evidence>
<proteinExistence type="predicted"/>
<keyword evidence="3" id="KW-1185">Reference proteome</keyword>
<dbReference type="Pfam" id="PF00903">
    <property type="entry name" value="Glyoxalase"/>
    <property type="match status" value="1"/>
</dbReference>
<sequence>MSIHGGIQLTVTDLDTTEAFYGGILELPVQRALTAPGAPEHLVLAAGGFELIFVQEAAVLQNHPILAERFESCPRGIGMTLHFQVKDLDGIYEAILEEEMELLYPLELKPYGVKELWCFDPDGYLVVLEEPLR</sequence>
<keyword evidence="2" id="KW-0223">Dioxygenase</keyword>
<dbReference type="RefSeq" id="WP_145019058.1">
    <property type="nucleotide sequence ID" value="NZ_VLLN01000004.1"/>
</dbReference>
<dbReference type="OrthoDB" id="9793039at2"/>
<evidence type="ECO:0000313" key="3">
    <source>
        <dbReference type="Proteomes" id="UP000319449"/>
    </source>
</evidence>
<dbReference type="InterPro" id="IPR029068">
    <property type="entry name" value="Glyas_Bleomycin-R_OHBP_Dase"/>
</dbReference>
<name>A0A562WQS0_9BACT</name>
<dbReference type="AlphaFoldDB" id="A0A562WQS0"/>
<dbReference type="SUPFAM" id="SSF54593">
    <property type="entry name" value="Glyoxalase/Bleomycin resistance protein/Dihydroxybiphenyl dioxygenase"/>
    <property type="match status" value="1"/>
</dbReference>
<reference evidence="2 3" key="1">
    <citation type="submission" date="2019-07" db="EMBL/GenBank/DDBJ databases">
        <title>Genomic Encyclopedia of Archaeal and Bacterial Type Strains, Phase II (KMG-II): from individual species to whole genera.</title>
        <authorList>
            <person name="Goeker M."/>
        </authorList>
    </citation>
    <scope>NUCLEOTIDE SEQUENCE [LARGE SCALE GENOMIC DNA]</scope>
    <source>
        <strain evidence="2 3">ATCC BAA-1139</strain>
    </source>
</reference>